<proteinExistence type="inferred from homology"/>
<evidence type="ECO:0000313" key="4">
    <source>
        <dbReference type="EMBL" id="MDR6531160.1"/>
    </source>
</evidence>
<comment type="similarity">
    <text evidence="2 3">Belongs to the LOG family.</text>
</comment>
<keyword evidence="3" id="KW-0378">Hydrolase</keyword>
<dbReference type="Pfam" id="PF03641">
    <property type="entry name" value="Lysine_decarbox"/>
    <property type="match status" value="1"/>
</dbReference>
<accession>A0ABU1MYB2</accession>
<evidence type="ECO:0000256" key="1">
    <source>
        <dbReference type="ARBA" id="ARBA00000274"/>
    </source>
</evidence>
<dbReference type="InterPro" id="IPR005269">
    <property type="entry name" value="LOG"/>
</dbReference>
<dbReference type="InterPro" id="IPR031100">
    <property type="entry name" value="LOG_fam"/>
</dbReference>
<dbReference type="PANTHER" id="PTHR31223:SF70">
    <property type="entry name" value="LOG FAMILY PROTEIN YJL055W"/>
    <property type="match status" value="1"/>
</dbReference>
<comment type="catalytic activity">
    <reaction evidence="1">
        <text>AMP + H2O = D-ribose 5-phosphate + adenine</text>
        <dbReference type="Rhea" id="RHEA:20129"/>
        <dbReference type="ChEBI" id="CHEBI:15377"/>
        <dbReference type="ChEBI" id="CHEBI:16708"/>
        <dbReference type="ChEBI" id="CHEBI:78346"/>
        <dbReference type="ChEBI" id="CHEBI:456215"/>
        <dbReference type="EC" id="3.2.2.4"/>
    </reaction>
</comment>
<evidence type="ECO:0000313" key="5">
    <source>
        <dbReference type="Proteomes" id="UP001262754"/>
    </source>
</evidence>
<dbReference type="Gene3D" id="3.40.50.450">
    <property type="match status" value="1"/>
</dbReference>
<comment type="caution">
    <text evidence="4">The sequence shown here is derived from an EMBL/GenBank/DDBJ whole genome shotgun (WGS) entry which is preliminary data.</text>
</comment>
<dbReference type="NCBIfam" id="TIGR00730">
    <property type="entry name" value="Rossman fold protein, TIGR00730 family"/>
    <property type="match status" value="1"/>
</dbReference>
<organism evidence="4 5">
    <name type="scientific">Caulobacter rhizosphaerae</name>
    <dbReference type="NCBI Taxonomy" id="2010972"/>
    <lineage>
        <taxon>Bacteria</taxon>
        <taxon>Pseudomonadati</taxon>
        <taxon>Pseudomonadota</taxon>
        <taxon>Alphaproteobacteria</taxon>
        <taxon>Caulobacterales</taxon>
        <taxon>Caulobacteraceae</taxon>
        <taxon>Caulobacter</taxon>
    </lineage>
</organism>
<dbReference type="SUPFAM" id="SSF102405">
    <property type="entry name" value="MCP/YpsA-like"/>
    <property type="match status" value="1"/>
</dbReference>
<name>A0ABU1MYB2_9CAUL</name>
<dbReference type="PANTHER" id="PTHR31223">
    <property type="entry name" value="LOG FAMILY PROTEIN YJL055W"/>
    <property type="match status" value="1"/>
</dbReference>
<dbReference type="Proteomes" id="UP001262754">
    <property type="component" value="Unassembled WGS sequence"/>
</dbReference>
<evidence type="ECO:0000256" key="2">
    <source>
        <dbReference type="ARBA" id="ARBA00006763"/>
    </source>
</evidence>
<dbReference type="EC" id="3.2.2.n1" evidence="3"/>
<gene>
    <name evidence="4" type="ORF">J2800_001902</name>
</gene>
<evidence type="ECO:0000256" key="3">
    <source>
        <dbReference type="RuleBase" id="RU363015"/>
    </source>
</evidence>
<keyword evidence="5" id="KW-1185">Reference proteome</keyword>
<protein>
    <recommendedName>
        <fullName evidence="3">Cytokinin riboside 5'-monophosphate phosphoribohydrolase</fullName>
        <ecNumber evidence="3">3.2.2.n1</ecNumber>
    </recommendedName>
</protein>
<keyword evidence="3" id="KW-0203">Cytokinin biosynthesis</keyword>
<sequence length="212" mass="22532">MTDLSSGQAAVAEPAAAAKAVCVYCGSSNTADPAFLEAAFQIGGDFARAGLKLVYGGGGVGLMGATARGAHAAGGRVLGIIPKFLRGREQPFDDVETVIVTSMHERKMMMFERSDAFVVLPGGIGTLEEIIELLSWRRLDLHRKPIVFHNPGGFWDPLFALLRHTIDQGLTPPSLADCWRVAEKAGDITPTLLAWLAETGGEDAASNVRLLT</sequence>
<dbReference type="EMBL" id="JAVDRL010000005">
    <property type="protein sequence ID" value="MDR6531160.1"/>
    <property type="molecule type" value="Genomic_DNA"/>
</dbReference>
<dbReference type="RefSeq" id="WP_310030988.1">
    <property type="nucleotide sequence ID" value="NZ_JAVDRL010000005.1"/>
</dbReference>
<reference evidence="4 5" key="1">
    <citation type="submission" date="2023-07" db="EMBL/GenBank/DDBJ databases">
        <title>Sorghum-associated microbial communities from plants grown in Nebraska, USA.</title>
        <authorList>
            <person name="Schachtman D."/>
        </authorList>
    </citation>
    <scope>NUCLEOTIDE SEQUENCE [LARGE SCALE GENOMIC DNA]</scope>
    <source>
        <strain evidence="4 5">DS2154</strain>
    </source>
</reference>